<feature type="region of interest" description="Disordered" evidence="1">
    <location>
        <begin position="175"/>
        <end position="214"/>
    </location>
</feature>
<sequence length="264" mass="29950">MEKIREKDPTAYHWLRDNKKLEMWATSKFDTNLKCDDSTNNFVESFNHAIVKFRGLPIRRKSGNSLGIGLSRDLKSQKKWKGKVVPYVHKKLIRIEMESRNYANLGEFEVTKGHTNLTVSCKTGSMIVENNNSLTSFANMLQDYVENCFTVEKNRNLCKTCKQLGYNAATCGGPRDEHGRLLEKRKRTPTEGRVPRPWGKPKKQKPSASMPAPSTTTITTSILVLPPNAAKLEQFKQPGLEASQAVKVSTILVLVKLYFIVKYL</sequence>
<dbReference type="AlphaFoldDB" id="A0A9Q1Q3T9"/>
<name>A0A9Q1Q3T9_9CARY</name>
<proteinExistence type="predicted"/>
<dbReference type="EMBL" id="JAKOGI010000973">
    <property type="protein sequence ID" value="KAJ8428742.1"/>
    <property type="molecule type" value="Genomic_DNA"/>
</dbReference>
<evidence type="ECO:0000313" key="3">
    <source>
        <dbReference type="Proteomes" id="UP001153076"/>
    </source>
</evidence>
<accession>A0A9Q1Q3T9</accession>
<feature type="compositionally biased region" description="Basic and acidic residues" evidence="1">
    <location>
        <begin position="175"/>
        <end position="194"/>
    </location>
</feature>
<dbReference type="Proteomes" id="UP001153076">
    <property type="component" value="Unassembled WGS sequence"/>
</dbReference>
<evidence type="ECO:0000313" key="2">
    <source>
        <dbReference type="EMBL" id="KAJ8428742.1"/>
    </source>
</evidence>
<dbReference type="OrthoDB" id="1939383at2759"/>
<protein>
    <submittedName>
        <fullName evidence="2">Uncharacterized protein</fullName>
    </submittedName>
</protein>
<comment type="caution">
    <text evidence="2">The sequence shown here is derived from an EMBL/GenBank/DDBJ whole genome shotgun (WGS) entry which is preliminary data.</text>
</comment>
<gene>
    <name evidence="2" type="ORF">Cgig2_022652</name>
</gene>
<keyword evidence="3" id="KW-1185">Reference proteome</keyword>
<organism evidence="2 3">
    <name type="scientific">Carnegiea gigantea</name>
    <dbReference type="NCBI Taxonomy" id="171969"/>
    <lineage>
        <taxon>Eukaryota</taxon>
        <taxon>Viridiplantae</taxon>
        <taxon>Streptophyta</taxon>
        <taxon>Embryophyta</taxon>
        <taxon>Tracheophyta</taxon>
        <taxon>Spermatophyta</taxon>
        <taxon>Magnoliopsida</taxon>
        <taxon>eudicotyledons</taxon>
        <taxon>Gunneridae</taxon>
        <taxon>Pentapetalae</taxon>
        <taxon>Caryophyllales</taxon>
        <taxon>Cactineae</taxon>
        <taxon>Cactaceae</taxon>
        <taxon>Cactoideae</taxon>
        <taxon>Echinocereeae</taxon>
        <taxon>Carnegiea</taxon>
    </lineage>
</organism>
<reference evidence="2" key="1">
    <citation type="submission" date="2022-04" db="EMBL/GenBank/DDBJ databases">
        <title>Carnegiea gigantea Genome sequencing and assembly v2.</title>
        <authorList>
            <person name="Copetti D."/>
            <person name="Sanderson M.J."/>
            <person name="Burquez A."/>
            <person name="Wojciechowski M.F."/>
        </authorList>
    </citation>
    <scope>NUCLEOTIDE SEQUENCE</scope>
    <source>
        <strain evidence="2">SGP5-SGP5p</strain>
        <tissue evidence="2">Aerial part</tissue>
    </source>
</reference>
<evidence type="ECO:0000256" key="1">
    <source>
        <dbReference type="SAM" id="MobiDB-lite"/>
    </source>
</evidence>